<dbReference type="PANTHER" id="PTHR46080">
    <property type="entry name" value="MITOCHONDRIAL SUBSTRATE CARRIER FAMILY PROTEIN J"/>
    <property type="match status" value="1"/>
</dbReference>
<dbReference type="Pfam" id="PF00153">
    <property type="entry name" value="Mito_carr"/>
    <property type="match status" value="2"/>
</dbReference>
<keyword evidence="2 5" id="KW-0812">Transmembrane</keyword>
<keyword evidence="8" id="KW-0732">Signal</keyword>
<dbReference type="STRING" id="101127.A0A1X2GU02"/>
<comment type="similarity">
    <text evidence="6">Belongs to the mitochondrial carrier (TC 2.A.29) family.</text>
</comment>
<dbReference type="EMBL" id="MCGT01000003">
    <property type="protein sequence ID" value="ORX61490.1"/>
    <property type="molecule type" value="Genomic_DNA"/>
</dbReference>
<evidence type="ECO:0000256" key="8">
    <source>
        <dbReference type="SAM" id="SignalP"/>
    </source>
</evidence>
<dbReference type="AlphaFoldDB" id="A0A1X2GU02"/>
<keyword evidence="10" id="KW-1185">Reference proteome</keyword>
<dbReference type="InterPro" id="IPR018108">
    <property type="entry name" value="MCP_transmembrane"/>
</dbReference>
<dbReference type="OrthoDB" id="250329at2759"/>
<dbReference type="InterPro" id="IPR023395">
    <property type="entry name" value="MCP_dom_sf"/>
</dbReference>
<dbReference type="Proteomes" id="UP000242146">
    <property type="component" value="Unassembled WGS sequence"/>
</dbReference>
<name>A0A1X2GU02_9FUNG</name>
<evidence type="ECO:0000256" key="7">
    <source>
        <dbReference type="SAM" id="Phobius"/>
    </source>
</evidence>
<evidence type="ECO:0000256" key="6">
    <source>
        <dbReference type="RuleBase" id="RU000488"/>
    </source>
</evidence>
<dbReference type="PROSITE" id="PS50920">
    <property type="entry name" value="SOLCAR"/>
    <property type="match status" value="2"/>
</dbReference>
<gene>
    <name evidence="9" type="ORF">DM01DRAFT_1332088</name>
</gene>
<dbReference type="SUPFAM" id="SSF103506">
    <property type="entry name" value="Mitochondrial carrier"/>
    <property type="match status" value="1"/>
</dbReference>
<evidence type="ECO:0000256" key="2">
    <source>
        <dbReference type="ARBA" id="ARBA00022692"/>
    </source>
</evidence>
<feature type="transmembrane region" description="Helical" evidence="7">
    <location>
        <begin position="101"/>
        <end position="118"/>
    </location>
</feature>
<keyword evidence="6" id="KW-0813">Transport</keyword>
<sequence length="181" mass="20302">MALHLFAGSVAEVIAGLLFVPMEVVKSKCQVQQQEHLDLHTNLPASLSTRTTTQVIEHVYKHEGWRGFYNGYWLSLVVFVPQSAIYFAVYEQIKMRWPLGLATYLLGSMIASGISVAMCNPLDCVKTRCQVTDHHISLFHVLRTMIQTEGYVAFTRGTMARILANVPLTTISITLFEILKG</sequence>
<dbReference type="PANTHER" id="PTHR46080:SF18">
    <property type="entry name" value="MITOCHONDRIAL SUBSTRATE CARRIER FAMILY PROTEIN J"/>
    <property type="match status" value="1"/>
</dbReference>
<comment type="caution">
    <text evidence="9">The sequence shown here is derived from an EMBL/GenBank/DDBJ whole genome shotgun (WGS) entry which is preliminary data.</text>
</comment>
<evidence type="ECO:0000256" key="4">
    <source>
        <dbReference type="ARBA" id="ARBA00023136"/>
    </source>
</evidence>
<feature type="repeat" description="Solcar" evidence="5">
    <location>
        <begin position="99"/>
        <end position="181"/>
    </location>
</feature>
<dbReference type="GO" id="GO:0016020">
    <property type="term" value="C:membrane"/>
    <property type="evidence" value="ECO:0007669"/>
    <property type="project" value="UniProtKB-SubCell"/>
</dbReference>
<dbReference type="Gene3D" id="1.50.40.10">
    <property type="entry name" value="Mitochondrial carrier domain"/>
    <property type="match status" value="1"/>
</dbReference>
<feature type="signal peptide" evidence="8">
    <location>
        <begin position="1"/>
        <end position="15"/>
    </location>
</feature>
<feature type="repeat" description="Solcar" evidence="5">
    <location>
        <begin position="1"/>
        <end position="96"/>
    </location>
</feature>
<evidence type="ECO:0000313" key="10">
    <source>
        <dbReference type="Proteomes" id="UP000242146"/>
    </source>
</evidence>
<protein>
    <submittedName>
        <fullName evidence="9">Mitochondrial carrier</fullName>
    </submittedName>
</protein>
<evidence type="ECO:0000256" key="3">
    <source>
        <dbReference type="ARBA" id="ARBA00022989"/>
    </source>
</evidence>
<feature type="chain" id="PRO_5012823729" evidence="8">
    <location>
        <begin position="16"/>
        <end position="181"/>
    </location>
</feature>
<evidence type="ECO:0000313" key="9">
    <source>
        <dbReference type="EMBL" id="ORX61490.1"/>
    </source>
</evidence>
<accession>A0A1X2GU02</accession>
<organism evidence="9 10">
    <name type="scientific">Hesseltinella vesiculosa</name>
    <dbReference type="NCBI Taxonomy" id="101127"/>
    <lineage>
        <taxon>Eukaryota</taxon>
        <taxon>Fungi</taxon>
        <taxon>Fungi incertae sedis</taxon>
        <taxon>Mucoromycota</taxon>
        <taxon>Mucoromycotina</taxon>
        <taxon>Mucoromycetes</taxon>
        <taxon>Mucorales</taxon>
        <taxon>Cunninghamellaceae</taxon>
        <taxon>Hesseltinella</taxon>
    </lineage>
</organism>
<proteinExistence type="inferred from homology"/>
<keyword evidence="4 5" id="KW-0472">Membrane</keyword>
<keyword evidence="3 7" id="KW-1133">Transmembrane helix</keyword>
<feature type="transmembrane region" description="Helical" evidence="7">
    <location>
        <begin position="71"/>
        <end position="89"/>
    </location>
</feature>
<comment type="subcellular location">
    <subcellularLocation>
        <location evidence="1">Membrane</location>
        <topology evidence="1">Multi-pass membrane protein</topology>
    </subcellularLocation>
</comment>
<evidence type="ECO:0000256" key="1">
    <source>
        <dbReference type="ARBA" id="ARBA00004141"/>
    </source>
</evidence>
<evidence type="ECO:0000256" key="5">
    <source>
        <dbReference type="PROSITE-ProRule" id="PRU00282"/>
    </source>
</evidence>
<reference evidence="9 10" key="1">
    <citation type="submission" date="2016-07" db="EMBL/GenBank/DDBJ databases">
        <title>Pervasive Adenine N6-methylation of Active Genes in Fungi.</title>
        <authorList>
            <consortium name="DOE Joint Genome Institute"/>
            <person name="Mondo S.J."/>
            <person name="Dannebaum R.O."/>
            <person name="Kuo R.C."/>
            <person name="Labutti K."/>
            <person name="Haridas S."/>
            <person name="Kuo A."/>
            <person name="Salamov A."/>
            <person name="Ahrendt S.R."/>
            <person name="Lipzen A."/>
            <person name="Sullivan W."/>
            <person name="Andreopoulos W.B."/>
            <person name="Clum A."/>
            <person name="Lindquist E."/>
            <person name="Daum C."/>
            <person name="Ramamoorthy G.K."/>
            <person name="Gryganskyi A."/>
            <person name="Culley D."/>
            <person name="Magnuson J.K."/>
            <person name="James T.Y."/>
            <person name="O'Malley M.A."/>
            <person name="Stajich J.E."/>
            <person name="Spatafora J.W."/>
            <person name="Visel A."/>
            <person name="Grigoriev I.V."/>
        </authorList>
    </citation>
    <scope>NUCLEOTIDE SEQUENCE [LARGE SCALE GENOMIC DNA]</scope>
    <source>
        <strain evidence="9 10">NRRL 3301</strain>
    </source>
</reference>